<feature type="transmembrane region" description="Helical" evidence="11">
    <location>
        <begin position="200"/>
        <end position="223"/>
    </location>
</feature>
<keyword evidence="8 11" id="KW-0472">Membrane</keyword>
<name>A0AAP3XSC4_9PROT</name>
<feature type="transmembrane region" description="Helical" evidence="11">
    <location>
        <begin position="111"/>
        <end position="129"/>
    </location>
</feature>
<dbReference type="PANTHER" id="PTHR32196">
    <property type="entry name" value="ABC TRANSPORTER PERMEASE PROTEIN YPHD-RELATED-RELATED"/>
    <property type="match status" value="1"/>
</dbReference>
<feature type="transmembrane region" description="Helical" evidence="11">
    <location>
        <begin position="282"/>
        <end position="299"/>
    </location>
</feature>
<keyword evidence="5" id="KW-0997">Cell inner membrane</keyword>
<evidence type="ECO:0000256" key="5">
    <source>
        <dbReference type="ARBA" id="ARBA00022519"/>
    </source>
</evidence>
<feature type="transmembrane region" description="Helical" evidence="11">
    <location>
        <begin position="149"/>
        <end position="171"/>
    </location>
</feature>
<feature type="transmembrane region" description="Helical" evidence="11">
    <location>
        <begin position="50"/>
        <end position="71"/>
    </location>
</feature>
<evidence type="ECO:0000313" key="13">
    <source>
        <dbReference type="Proteomes" id="UP001301140"/>
    </source>
</evidence>
<keyword evidence="4" id="KW-1003">Cell membrane</keyword>
<dbReference type="AlphaFoldDB" id="A0AAP3XSC4"/>
<comment type="subunit">
    <text evidence="2">The complex is composed of two ATP-binding proteins (LsrA), two transmembrane proteins (LsrC and LsrD) and a solute-binding protein (LsrB).</text>
</comment>
<evidence type="ECO:0000313" key="12">
    <source>
        <dbReference type="EMBL" id="MDF1586817.1"/>
    </source>
</evidence>
<evidence type="ECO:0000256" key="11">
    <source>
        <dbReference type="SAM" id="Phobius"/>
    </source>
</evidence>
<evidence type="ECO:0000256" key="8">
    <source>
        <dbReference type="ARBA" id="ARBA00023136"/>
    </source>
</evidence>
<dbReference type="Pfam" id="PF02653">
    <property type="entry name" value="BPD_transp_2"/>
    <property type="match status" value="1"/>
</dbReference>
<evidence type="ECO:0000256" key="7">
    <source>
        <dbReference type="ARBA" id="ARBA00022989"/>
    </source>
</evidence>
<dbReference type="RefSeq" id="WP_327789237.1">
    <property type="nucleotide sequence ID" value="NZ_JARGEQ010000095.1"/>
</dbReference>
<evidence type="ECO:0000256" key="10">
    <source>
        <dbReference type="ARBA" id="ARBA00039381"/>
    </source>
</evidence>
<keyword evidence="3" id="KW-0813">Transport</keyword>
<evidence type="ECO:0000256" key="3">
    <source>
        <dbReference type="ARBA" id="ARBA00022448"/>
    </source>
</evidence>
<evidence type="ECO:0000256" key="4">
    <source>
        <dbReference type="ARBA" id="ARBA00022475"/>
    </source>
</evidence>
<dbReference type="GO" id="GO:0022857">
    <property type="term" value="F:transmembrane transporter activity"/>
    <property type="evidence" value="ECO:0007669"/>
    <property type="project" value="InterPro"/>
</dbReference>
<comment type="function">
    <text evidence="9">Part of the ABC transporter complex LsrABCD involved in autoinducer 2 (AI-2) import. Probably responsible for the translocation of the substrate across the membrane.</text>
</comment>
<keyword evidence="13" id="KW-1185">Reference proteome</keyword>
<evidence type="ECO:0000256" key="1">
    <source>
        <dbReference type="ARBA" id="ARBA00004651"/>
    </source>
</evidence>
<reference evidence="12 13" key="1">
    <citation type="submission" date="2023-03" db="EMBL/GenBank/DDBJ databases">
        <title>YIM 152171 draft genome.</title>
        <authorList>
            <person name="Yang Z."/>
        </authorList>
    </citation>
    <scope>NUCLEOTIDE SEQUENCE [LARGE SCALE GENOMIC DNA]</scope>
    <source>
        <strain evidence="12 13">YIM 152171</strain>
    </source>
</reference>
<proteinExistence type="predicted"/>
<dbReference type="InterPro" id="IPR001851">
    <property type="entry name" value="ABC_transp_permease"/>
</dbReference>
<dbReference type="EMBL" id="JARGEQ010000095">
    <property type="protein sequence ID" value="MDF1586817.1"/>
    <property type="molecule type" value="Genomic_DNA"/>
</dbReference>
<evidence type="ECO:0000256" key="6">
    <source>
        <dbReference type="ARBA" id="ARBA00022692"/>
    </source>
</evidence>
<gene>
    <name evidence="12" type="ORF">PZ740_10530</name>
</gene>
<comment type="subcellular location">
    <subcellularLocation>
        <location evidence="1">Cell membrane</location>
        <topology evidence="1">Multi-pass membrane protein</topology>
    </subcellularLocation>
</comment>
<dbReference type="GO" id="GO:0005886">
    <property type="term" value="C:plasma membrane"/>
    <property type="evidence" value="ECO:0007669"/>
    <property type="project" value="UniProtKB-SubCell"/>
</dbReference>
<organism evidence="12 13">
    <name type="scientific">Marinimicrococcus flavescens</name>
    <dbReference type="NCBI Taxonomy" id="3031815"/>
    <lineage>
        <taxon>Bacteria</taxon>
        <taxon>Pseudomonadati</taxon>
        <taxon>Pseudomonadota</taxon>
        <taxon>Alphaproteobacteria</taxon>
        <taxon>Geminicoccales</taxon>
        <taxon>Geminicoccaceae</taxon>
        <taxon>Marinimicrococcus</taxon>
    </lineage>
</organism>
<dbReference type="Proteomes" id="UP001301140">
    <property type="component" value="Unassembled WGS sequence"/>
</dbReference>
<comment type="caution">
    <text evidence="12">The sequence shown here is derived from an EMBL/GenBank/DDBJ whole genome shotgun (WGS) entry which is preliminary data.</text>
</comment>
<feature type="transmembrane region" description="Helical" evidence="11">
    <location>
        <begin position="77"/>
        <end position="104"/>
    </location>
</feature>
<dbReference type="CDD" id="cd06579">
    <property type="entry name" value="TM_PBP1_transp_AraH_like"/>
    <property type="match status" value="1"/>
</dbReference>
<dbReference type="PANTHER" id="PTHR32196:SF71">
    <property type="entry name" value="AUTOINDUCER 2 IMPORT SYSTEM PERMEASE PROTEIN LSRD"/>
    <property type="match status" value="1"/>
</dbReference>
<sequence length="308" mass="31718">MVLVGAMALVEPRFFSRLNIINILRNFSFLSMIAIGQMLVMIVGGFDMCVGAVMALASVSGAMTMGAALVAFPDLPVWLVCLAGVMVALGVGTLAGLVNGLLVIGLRISPFMGTLGMMSALGGLALFFTRGVPITTVPREFVSDLGRGMWLGLPLIVWIVAGVILLAWWVMEQTAGGRHLYAAGGNPQAARASGIASGRVVTSAYMASGLLAAGAGILMTARVGSGQPILGSTAAIESIAAAVLGGVSLRGGIGRVTRVVTAALFLAILSNVLNLARVDSKWQTLILGIAVILAVLIELKASRRSDNE</sequence>
<feature type="transmembrane region" description="Helical" evidence="11">
    <location>
        <begin position="256"/>
        <end position="276"/>
    </location>
</feature>
<protein>
    <recommendedName>
        <fullName evidence="10">Autoinducer 2 import system permease protein LsrD</fullName>
    </recommendedName>
</protein>
<feature type="transmembrane region" description="Helical" evidence="11">
    <location>
        <begin position="229"/>
        <end position="249"/>
    </location>
</feature>
<accession>A0AAP3XSC4</accession>
<evidence type="ECO:0000256" key="9">
    <source>
        <dbReference type="ARBA" id="ARBA00025439"/>
    </source>
</evidence>
<evidence type="ECO:0000256" key="2">
    <source>
        <dbReference type="ARBA" id="ARBA00011262"/>
    </source>
</evidence>
<feature type="transmembrane region" description="Helical" evidence="11">
    <location>
        <begin position="20"/>
        <end position="43"/>
    </location>
</feature>
<keyword evidence="7 11" id="KW-1133">Transmembrane helix</keyword>
<keyword evidence="6 11" id="KW-0812">Transmembrane</keyword>